<dbReference type="CDD" id="cd00110">
    <property type="entry name" value="LamG"/>
    <property type="match status" value="1"/>
</dbReference>
<organism evidence="3 4">
    <name type="scientific">Adineta ricciae</name>
    <name type="common">Rotifer</name>
    <dbReference type="NCBI Taxonomy" id="249248"/>
    <lineage>
        <taxon>Eukaryota</taxon>
        <taxon>Metazoa</taxon>
        <taxon>Spiralia</taxon>
        <taxon>Gnathifera</taxon>
        <taxon>Rotifera</taxon>
        <taxon>Eurotatoria</taxon>
        <taxon>Bdelloidea</taxon>
        <taxon>Adinetida</taxon>
        <taxon>Adinetidae</taxon>
        <taxon>Adineta</taxon>
    </lineage>
</organism>
<dbReference type="SUPFAM" id="SSF49899">
    <property type="entry name" value="Concanavalin A-like lectins/glucanases"/>
    <property type="match status" value="1"/>
</dbReference>
<evidence type="ECO:0000259" key="2">
    <source>
        <dbReference type="PROSITE" id="PS50025"/>
    </source>
</evidence>
<sequence>MDNLEYSDAPAVSYLNSPEGIPFDGRSYALYDPNFKIYDSFTINFQMKTFAADGLLLWISDPLPDSSFTIEIQNRQLIARAVARGQPYSVRTSFTKNRLCDGAWHFIQIRLDGSSLVMKVDKRQYTKTETRVHSVDMRGPLFIAGHSEKYSPTYLSVRTKQFFHGSVRHLKINDNPVEWLAPRSTTITSDYYHLTSTILSTTSEQGDLTSPNVDGHSREQILAAAN</sequence>
<dbReference type="PANTHER" id="PTHR15036">
    <property type="entry name" value="PIKACHURIN-LIKE PROTEIN"/>
    <property type="match status" value="1"/>
</dbReference>
<reference evidence="3" key="1">
    <citation type="submission" date="2021-02" db="EMBL/GenBank/DDBJ databases">
        <authorList>
            <person name="Nowell W R."/>
        </authorList>
    </citation>
    <scope>NUCLEOTIDE SEQUENCE</scope>
</reference>
<dbReference type="InterPro" id="IPR013320">
    <property type="entry name" value="ConA-like_dom_sf"/>
</dbReference>
<proteinExistence type="predicted"/>
<keyword evidence="4" id="KW-1185">Reference proteome</keyword>
<evidence type="ECO:0000256" key="1">
    <source>
        <dbReference type="PROSITE-ProRule" id="PRU00122"/>
    </source>
</evidence>
<gene>
    <name evidence="3" type="ORF">XAT740_LOCUS800</name>
</gene>
<evidence type="ECO:0000313" key="4">
    <source>
        <dbReference type="Proteomes" id="UP000663828"/>
    </source>
</evidence>
<dbReference type="SMART" id="SM00282">
    <property type="entry name" value="LamG"/>
    <property type="match status" value="1"/>
</dbReference>
<feature type="domain" description="Laminin G" evidence="2">
    <location>
        <begin position="18"/>
        <end position="200"/>
    </location>
</feature>
<dbReference type="Proteomes" id="UP000663828">
    <property type="component" value="Unassembled WGS sequence"/>
</dbReference>
<comment type="caution">
    <text evidence="3">The sequence shown here is derived from an EMBL/GenBank/DDBJ whole genome shotgun (WGS) entry which is preliminary data.</text>
</comment>
<accession>A0A813PPB0</accession>
<comment type="caution">
    <text evidence="1">Lacks conserved residue(s) required for the propagation of feature annotation.</text>
</comment>
<protein>
    <recommendedName>
        <fullName evidence="2">Laminin G domain-containing protein</fullName>
    </recommendedName>
</protein>
<name>A0A813PPB0_ADIRI</name>
<dbReference type="GO" id="GO:0016020">
    <property type="term" value="C:membrane"/>
    <property type="evidence" value="ECO:0007669"/>
    <property type="project" value="UniProtKB-SubCell"/>
</dbReference>
<dbReference type="AlphaFoldDB" id="A0A813PPB0"/>
<dbReference type="InterPro" id="IPR001791">
    <property type="entry name" value="Laminin_G"/>
</dbReference>
<dbReference type="EMBL" id="CAJNOR010000023">
    <property type="protein sequence ID" value="CAF0758412.1"/>
    <property type="molecule type" value="Genomic_DNA"/>
</dbReference>
<dbReference type="Pfam" id="PF02210">
    <property type="entry name" value="Laminin_G_2"/>
    <property type="match status" value="1"/>
</dbReference>
<dbReference type="Gene3D" id="2.60.120.200">
    <property type="match status" value="1"/>
</dbReference>
<dbReference type="PROSITE" id="PS50025">
    <property type="entry name" value="LAM_G_DOMAIN"/>
    <property type="match status" value="1"/>
</dbReference>
<evidence type="ECO:0000313" key="3">
    <source>
        <dbReference type="EMBL" id="CAF0758412.1"/>
    </source>
</evidence>
<dbReference type="InterPro" id="IPR050372">
    <property type="entry name" value="Neurexin-related_CASP"/>
</dbReference>
<dbReference type="PANTHER" id="PTHR15036:SF85">
    <property type="entry name" value="SP2353, ISOFORM A"/>
    <property type="match status" value="1"/>
</dbReference>